<feature type="domain" description="Helicase ATP-binding" evidence="5">
    <location>
        <begin position="87"/>
        <end position="248"/>
    </location>
</feature>
<keyword evidence="7" id="KW-1185">Reference proteome</keyword>
<dbReference type="PANTHER" id="PTHR45766">
    <property type="entry name" value="DNA ANNEALING HELICASE AND ENDONUCLEASE ZRANB3 FAMILY MEMBER"/>
    <property type="match status" value="1"/>
</dbReference>
<dbReference type="Proteomes" id="UP000654075">
    <property type="component" value="Unassembled WGS sequence"/>
</dbReference>
<dbReference type="InterPro" id="IPR049730">
    <property type="entry name" value="SNF2/RAD54-like_C"/>
</dbReference>
<dbReference type="CDD" id="cd18793">
    <property type="entry name" value="SF2_C_SNF"/>
    <property type="match status" value="1"/>
</dbReference>
<dbReference type="InterPro" id="IPR038718">
    <property type="entry name" value="SNF2-like_sf"/>
</dbReference>
<accession>A0A813EID0</accession>
<keyword evidence="2" id="KW-0378">Hydrolase</keyword>
<dbReference type="GO" id="GO:0031297">
    <property type="term" value="P:replication fork processing"/>
    <property type="evidence" value="ECO:0007669"/>
    <property type="project" value="TreeGrafter"/>
</dbReference>
<evidence type="ECO:0000259" key="5">
    <source>
        <dbReference type="PROSITE" id="PS51192"/>
    </source>
</evidence>
<comment type="caution">
    <text evidence="6">The sequence shown here is derived from an EMBL/GenBank/DDBJ whole genome shotgun (WGS) entry which is preliminary data.</text>
</comment>
<keyword evidence="1" id="KW-0547">Nucleotide-binding</keyword>
<evidence type="ECO:0000313" key="7">
    <source>
        <dbReference type="Proteomes" id="UP000654075"/>
    </source>
</evidence>
<dbReference type="EMBL" id="CAJNNV010012253">
    <property type="protein sequence ID" value="CAE8600544.1"/>
    <property type="molecule type" value="Genomic_DNA"/>
</dbReference>
<dbReference type="OrthoDB" id="2801544at2759"/>
<evidence type="ECO:0000256" key="4">
    <source>
        <dbReference type="ARBA" id="ARBA00022840"/>
    </source>
</evidence>
<name>A0A813EID0_POLGL</name>
<evidence type="ECO:0000256" key="3">
    <source>
        <dbReference type="ARBA" id="ARBA00022806"/>
    </source>
</evidence>
<dbReference type="PROSITE" id="PS51192">
    <property type="entry name" value="HELICASE_ATP_BIND_1"/>
    <property type="match status" value="1"/>
</dbReference>
<keyword evidence="4" id="KW-0067">ATP-binding</keyword>
<sequence length="405" mass="43458">VEPIPLWVLRRLPAFQAAADVVRAVSKLRLSAATQRMLAGLPAPIQDQTSVLSTSSRASPAPSPGAATADLEGLGGVLLPFQAEAVKFGLEHGGKFLLGDEMGLGKTVTALALARQYMTEWPVLVVAPAPLCIVWQEHALTWLAEDLGPQDVTVVRSSSDSPPKGTKMLIVSYNLISEGKFQRRPCDGKDWAVVILDECHMLRGAKSQRSQAAIPLAHRAKRALLLSGTPLVARAEDAHPLLDAVLPPGDLPSVAEFAARYTEVRSQRPGAARSSSCRSARRAGELHLLLGSIMLRRLKADMLPQLPAKRRQRVMLELPSGCRSDATTGDEDCSGITDSAELARACSTLAGTKASAVIEYMMCLLAGGSRFLLFAHHLRMLDELEKALKANGIGYIRIDGSTPMQ</sequence>
<keyword evidence="3" id="KW-0347">Helicase</keyword>
<evidence type="ECO:0000313" key="6">
    <source>
        <dbReference type="EMBL" id="CAE8600544.1"/>
    </source>
</evidence>
<dbReference type="GO" id="GO:0004386">
    <property type="term" value="F:helicase activity"/>
    <property type="evidence" value="ECO:0007669"/>
    <property type="project" value="UniProtKB-KW"/>
</dbReference>
<dbReference type="AlphaFoldDB" id="A0A813EID0"/>
<organism evidence="6 7">
    <name type="scientific">Polarella glacialis</name>
    <name type="common">Dinoflagellate</name>
    <dbReference type="NCBI Taxonomy" id="89957"/>
    <lineage>
        <taxon>Eukaryota</taxon>
        <taxon>Sar</taxon>
        <taxon>Alveolata</taxon>
        <taxon>Dinophyceae</taxon>
        <taxon>Suessiales</taxon>
        <taxon>Suessiaceae</taxon>
        <taxon>Polarella</taxon>
    </lineage>
</organism>
<dbReference type="PANTHER" id="PTHR45766:SF3">
    <property type="entry name" value="DNA ANNEALING HELICASE AND ENDONUCLEASE ZRANB3"/>
    <property type="match status" value="1"/>
</dbReference>
<protein>
    <recommendedName>
        <fullName evidence="5">Helicase ATP-binding domain-containing protein</fullName>
    </recommendedName>
</protein>
<evidence type="ECO:0000256" key="1">
    <source>
        <dbReference type="ARBA" id="ARBA00022741"/>
    </source>
</evidence>
<dbReference type="Gene3D" id="3.40.50.300">
    <property type="entry name" value="P-loop containing nucleotide triphosphate hydrolases"/>
    <property type="match status" value="1"/>
</dbReference>
<dbReference type="GO" id="GO:0016787">
    <property type="term" value="F:hydrolase activity"/>
    <property type="evidence" value="ECO:0007669"/>
    <property type="project" value="UniProtKB-KW"/>
</dbReference>
<dbReference type="SUPFAM" id="SSF52540">
    <property type="entry name" value="P-loop containing nucleoside triphosphate hydrolases"/>
    <property type="match status" value="2"/>
</dbReference>
<dbReference type="GO" id="GO:0006281">
    <property type="term" value="P:DNA repair"/>
    <property type="evidence" value="ECO:0007669"/>
    <property type="project" value="TreeGrafter"/>
</dbReference>
<dbReference type="InterPro" id="IPR000330">
    <property type="entry name" value="SNF2_N"/>
</dbReference>
<dbReference type="GO" id="GO:0004520">
    <property type="term" value="F:DNA endonuclease activity"/>
    <property type="evidence" value="ECO:0007669"/>
    <property type="project" value="TreeGrafter"/>
</dbReference>
<feature type="non-terminal residue" evidence="6">
    <location>
        <position position="405"/>
    </location>
</feature>
<reference evidence="6" key="1">
    <citation type="submission" date="2021-02" db="EMBL/GenBank/DDBJ databases">
        <authorList>
            <person name="Dougan E. K."/>
            <person name="Rhodes N."/>
            <person name="Thang M."/>
            <person name="Chan C."/>
        </authorList>
    </citation>
    <scope>NUCLEOTIDE SEQUENCE</scope>
</reference>
<dbReference type="SMART" id="SM00487">
    <property type="entry name" value="DEXDc"/>
    <property type="match status" value="1"/>
</dbReference>
<dbReference type="Pfam" id="PF00176">
    <property type="entry name" value="SNF2-rel_dom"/>
    <property type="match status" value="1"/>
</dbReference>
<dbReference type="OMA" id="DMANSAH"/>
<dbReference type="InterPro" id="IPR014001">
    <property type="entry name" value="Helicase_ATP-bd"/>
</dbReference>
<dbReference type="Gene3D" id="3.40.50.10810">
    <property type="entry name" value="Tandem AAA-ATPase domain"/>
    <property type="match status" value="1"/>
</dbReference>
<dbReference type="GO" id="GO:0043596">
    <property type="term" value="C:nuclear replication fork"/>
    <property type="evidence" value="ECO:0007669"/>
    <property type="project" value="TreeGrafter"/>
</dbReference>
<gene>
    <name evidence="6" type="ORF">PGLA1383_LOCUS18863</name>
</gene>
<feature type="non-terminal residue" evidence="6">
    <location>
        <position position="1"/>
    </location>
</feature>
<dbReference type="GO" id="GO:0005524">
    <property type="term" value="F:ATP binding"/>
    <property type="evidence" value="ECO:0007669"/>
    <property type="project" value="UniProtKB-KW"/>
</dbReference>
<evidence type="ECO:0000256" key="2">
    <source>
        <dbReference type="ARBA" id="ARBA00022801"/>
    </source>
</evidence>
<proteinExistence type="predicted"/>
<dbReference type="InterPro" id="IPR027417">
    <property type="entry name" value="P-loop_NTPase"/>
</dbReference>